<keyword evidence="7 12" id="KW-0347">Helicase</keyword>
<keyword evidence="4" id="KW-0479">Metal-binding</keyword>
<accession>A0A1M4SK85</accession>
<keyword evidence="5" id="KW-0547">Nucleotide-binding</keyword>
<keyword evidence="12" id="KW-0255">Endonuclease</keyword>
<feature type="domain" description="Helicase ATP-binding" evidence="10">
    <location>
        <begin position="287"/>
        <end position="482"/>
    </location>
</feature>
<evidence type="ECO:0000256" key="5">
    <source>
        <dbReference type="ARBA" id="ARBA00022741"/>
    </source>
</evidence>
<dbReference type="InterPro" id="IPR006483">
    <property type="entry name" value="CRISPR-assoc_Cas3_HD"/>
</dbReference>
<dbReference type="EMBL" id="FQVH01000001">
    <property type="protein sequence ID" value="SHE32663.1"/>
    <property type="molecule type" value="Genomic_DNA"/>
</dbReference>
<dbReference type="RefSeq" id="WP_073341099.1">
    <property type="nucleotide sequence ID" value="NZ_FQVH01000001.1"/>
</dbReference>
<dbReference type="InterPro" id="IPR054712">
    <property type="entry name" value="Cas3-like_dom"/>
</dbReference>
<comment type="similarity">
    <text evidence="2">In the central section; belongs to the CRISPR-associated helicase Cas3 family.</text>
</comment>
<feature type="domain" description="HD Cas3-type" evidence="11">
    <location>
        <begin position="33"/>
        <end position="234"/>
    </location>
</feature>
<evidence type="ECO:0000313" key="12">
    <source>
        <dbReference type="EMBL" id="SHE32663.1"/>
    </source>
</evidence>
<dbReference type="GO" id="GO:0016787">
    <property type="term" value="F:hydrolase activity"/>
    <property type="evidence" value="ECO:0007669"/>
    <property type="project" value="UniProtKB-KW"/>
</dbReference>
<dbReference type="Gene3D" id="3.40.50.300">
    <property type="entry name" value="P-loop containing nucleotide triphosphate hydrolases"/>
    <property type="match status" value="2"/>
</dbReference>
<dbReference type="Proteomes" id="UP000184088">
    <property type="component" value="Unassembled WGS sequence"/>
</dbReference>
<evidence type="ECO:0000256" key="7">
    <source>
        <dbReference type="ARBA" id="ARBA00022806"/>
    </source>
</evidence>
<dbReference type="PANTHER" id="PTHR47959:SF16">
    <property type="entry name" value="CRISPR-ASSOCIATED NUCLEASE_HELICASE CAS3-RELATED"/>
    <property type="match status" value="1"/>
</dbReference>
<dbReference type="GO" id="GO:0051607">
    <property type="term" value="P:defense response to virus"/>
    <property type="evidence" value="ECO:0007669"/>
    <property type="project" value="UniProtKB-KW"/>
</dbReference>
<dbReference type="CDD" id="cd09641">
    <property type="entry name" value="Cas3''_I"/>
    <property type="match status" value="1"/>
</dbReference>
<dbReference type="AlphaFoldDB" id="A0A1M4SK85"/>
<evidence type="ECO:0000256" key="8">
    <source>
        <dbReference type="ARBA" id="ARBA00022840"/>
    </source>
</evidence>
<dbReference type="Pfam" id="PF00270">
    <property type="entry name" value="DEAD"/>
    <property type="match status" value="1"/>
</dbReference>
<dbReference type="STRING" id="1121256.SAMN02746089_00062"/>
<protein>
    <submittedName>
        <fullName evidence="12">CRISPR-associated endonuclease/helicase Cas3</fullName>
    </submittedName>
</protein>
<dbReference type="InterPro" id="IPR027417">
    <property type="entry name" value="P-loop_NTPase"/>
</dbReference>
<reference evidence="12 13" key="1">
    <citation type="submission" date="2016-11" db="EMBL/GenBank/DDBJ databases">
        <authorList>
            <person name="Jaros S."/>
            <person name="Januszkiewicz K."/>
            <person name="Wedrychowicz H."/>
        </authorList>
    </citation>
    <scope>NUCLEOTIDE SEQUENCE [LARGE SCALE GENOMIC DNA]</scope>
    <source>
        <strain evidence="12 13">DSM 17918</strain>
    </source>
</reference>
<dbReference type="Gene3D" id="1.10.3210.30">
    <property type="match status" value="1"/>
</dbReference>
<dbReference type="GO" id="GO:0005829">
    <property type="term" value="C:cytosol"/>
    <property type="evidence" value="ECO:0007669"/>
    <property type="project" value="TreeGrafter"/>
</dbReference>
<dbReference type="SMART" id="SM00487">
    <property type="entry name" value="DEXDc"/>
    <property type="match status" value="1"/>
</dbReference>
<dbReference type="GO" id="GO:0003676">
    <property type="term" value="F:nucleic acid binding"/>
    <property type="evidence" value="ECO:0007669"/>
    <property type="project" value="InterPro"/>
</dbReference>
<dbReference type="GO" id="GO:0004519">
    <property type="term" value="F:endonuclease activity"/>
    <property type="evidence" value="ECO:0007669"/>
    <property type="project" value="UniProtKB-KW"/>
</dbReference>
<dbReference type="InterPro" id="IPR038257">
    <property type="entry name" value="CRISPR-assoc_Cas3_HD_sf"/>
</dbReference>
<organism evidence="12 13">
    <name type="scientific">Caldanaerobius fijiensis DSM 17918</name>
    <dbReference type="NCBI Taxonomy" id="1121256"/>
    <lineage>
        <taxon>Bacteria</taxon>
        <taxon>Bacillati</taxon>
        <taxon>Bacillota</taxon>
        <taxon>Clostridia</taxon>
        <taxon>Thermoanaerobacterales</taxon>
        <taxon>Thermoanaerobacteraceae</taxon>
        <taxon>Caldanaerobius</taxon>
    </lineage>
</organism>
<keyword evidence="6" id="KW-0378">Hydrolase</keyword>
<sequence length="815" mass="95355">MDIAKRHEYNDRVFFQTLKGHTVDGLVILKRYFDSNEMTVREFCRKWDVDYNRFVQNTFEIVLFHDTGKLIKEFQENIRMGKSSKDYPHPLISVYIVMMLQEAGMDILRPLDDKYCPFPDEEFMALCQILSHHTQLYQGIYENVSNVPHLLYDEINRFLDDIPEIIRLSGFEGITIKPVHVRSEPIPKDFIDEFRHIKNQWVDFCRNMKAKDKVRLKAVYSYMYSLLQLCDDYSSAYFSEYVEEHNPDWDITGPILSYDAAGKYVIPYPEIDKNAITGGRDPRDFQKRLGDVGPYVMLLAPCGRGKTEGALYWAENMRKQRFINRLIFAMPTQITSNAMAERLKMIYGEEKVGVYHGKSLLYYQEQLKGVSDEDDIKLIELAEERNFMSKVFLKPIMVTTIDHLVFSFIHGFSQADFTLGNVQTACIVFDEVHYYEKDTLRHLVSLFSLLREMKIPHLLMSGTFPEFLQKNLEENAALEGKSYEIVIDGEGLKYQPFIVKKHDDCIVNKLENDFAINDNIIEEIRSNYHKGIRQYIILNTVRKAQEVYKRLKDVIEPSDNLVLYHSRFTGHDRSKKNKALLQDRDKRPYVLVSTQAIEISLDISCDVMFTELAPADAIGQRGGRLNRGAKHYLKDNLQCILHLYNTDTMRPYVNSKKDEDVKVVLERTYAGFTDKPYTYADIKAICDMAYRDFKLDYTDFLAFFYDGTLFGYSYKEITREGAGEEGNVFKLRSDDYIMIDAYPLDVVGDNVENCRDYENIVKVPYWWYVSAKDNLFKNLEDKYHKYLICKLPYSFEIGFDESKLKEVIPDYGAFL</sequence>
<dbReference type="InterPro" id="IPR011545">
    <property type="entry name" value="DEAD/DEAH_box_helicase_dom"/>
</dbReference>
<dbReference type="GO" id="GO:0003724">
    <property type="term" value="F:RNA helicase activity"/>
    <property type="evidence" value="ECO:0007669"/>
    <property type="project" value="TreeGrafter"/>
</dbReference>
<gene>
    <name evidence="12" type="ORF">SAMN02746089_00062</name>
</gene>
<comment type="similarity">
    <text evidence="1">In the N-terminal section; belongs to the CRISPR-associated nuclease Cas3-HD family.</text>
</comment>
<keyword evidence="8" id="KW-0067">ATP-binding</keyword>
<keyword evidence="9" id="KW-0051">Antiviral defense</keyword>
<dbReference type="Pfam" id="PF22590">
    <property type="entry name" value="Cas3-like_C_2"/>
    <property type="match status" value="1"/>
</dbReference>
<dbReference type="InterPro" id="IPR014001">
    <property type="entry name" value="Helicase_ATP-bd"/>
</dbReference>
<keyword evidence="3" id="KW-0540">Nuclease</keyword>
<dbReference type="SUPFAM" id="SSF52540">
    <property type="entry name" value="P-loop containing nucleoside triphosphate hydrolases"/>
    <property type="match status" value="1"/>
</dbReference>
<evidence type="ECO:0000259" key="11">
    <source>
        <dbReference type="PROSITE" id="PS51643"/>
    </source>
</evidence>
<dbReference type="InterPro" id="IPR050079">
    <property type="entry name" value="DEAD_box_RNA_helicase"/>
</dbReference>
<dbReference type="PANTHER" id="PTHR47959">
    <property type="entry name" value="ATP-DEPENDENT RNA HELICASE RHLE-RELATED"/>
    <property type="match status" value="1"/>
</dbReference>
<name>A0A1M4SK85_9THEO</name>
<dbReference type="GO" id="GO:0046872">
    <property type="term" value="F:metal ion binding"/>
    <property type="evidence" value="ECO:0007669"/>
    <property type="project" value="UniProtKB-KW"/>
</dbReference>
<evidence type="ECO:0000256" key="2">
    <source>
        <dbReference type="ARBA" id="ARBA00009046"/>
    </source>
</evidence>
<evidence type="ECO:0000256" key="6">
    <source>
        <dbReference type="ARBA" id="ARBA00022801"/>
    </source>
</evidence>
<dbReference type="NCBIfam" id="TIGR01587">
    <property type="entry name" value="cas3_core"/>
    <property type="match status" value="1"/>
</dbReference>
<evidence type="ECO:0000256" key="9">
    <source>
        <dbReference type="ARBA" id="ARBA00023118"/>
    </source>
</evidence>
<evidence type="ECO:0000313" key="13">
    <source>
        <dbReference type="Proteomes" id="UP000184088"/>
    </source>
</evidence>
<dbReference type="GO" id="GO:0005524">
    <property type="term" value="F:ATP binding"/>
    <property type="evidence" value="ECO:0007669"/>
    <property type="project" value="UniProtKB-KW"/>
</dbReference>
<keyword evidence="13" id="KW-1185">Reference proteome</keyword>
<evidence type="ECO:0000256" key="3">
    <source>
        <dbReference type="ARBA" id="ARBA00022722"/>
    </source>
</evidence>
<dbReference type="InterPro" id="IPR006474">
    <property type="entry name" value="Helicase_Cas3_CRISPR-ass_core"/>
</dbReference>
<evidence type="ECO:0000256" key="4">
    <source>
        <dbReference type="ARBA" id="ARBA00022723"/>
    </source>
</evidence>
<proteinExistence type="inferred from homology"/>
<evidence type="ECO:0000256" key="1">
    <source>
        <dbReference type="ARBA" id="ARBA00006847"/>
    </source>
</evidence>
<dbReference type="OrthoDB" id="9810236at2"/>
<dbReference type="PROSITE" id="PS51192">
    <property type="entry name" value="HELICASE_ATP_BIND_1"/>
    <property type="match status" value="1"/>
</dbReference>
<dbReference type="PROSITE" id="PS51643">
    <property type="entry name" value="HD_CAS3"/>
    <property type="match status" value="1"/>
</dbReference>
<evidence type="ECO:0000259" key="10">
    <source>
        <dbReference type="PROSITE" id="PS51192"/>
    </source>
</evidence>